<dbReference type="Proteomes" id="UP000242263">
    <property type="component" value="Unassembled WGS sequence"/>
</dbReference>
<accession>A0A2I1M1M1</accession>
<dbReference type="AlphaFoldDB" id="A0A2I1M1M1"/>
<name>A0A2I1M1M1_9BIFI</name>
<gene>
    <name evidence="1" type="ORF">CYJ32_07330</name>
</gene>
<evidence type="ECO:0000313" key="1">
    <source>
        <dbReference type="EMBL" id="PKZ14028.1"/>
    </source>
</evidence>
<dbReference type="RefSeq" id="WP_101541567.1">
    <property type="nucleotide sequence ID" value="NZ_PKGU01000006.1"/>
</dbReference>
<proteinExistence type="predicted"/>
<comment type="caution">
    <text evidence="1">The sequence shown here is derived from an EMBL/GenBank/DDBJ whole genome shotgun (WGS) entry which is preliminary data.</text>
</comment>
<protein>
    <submittedName>
        <fullName evidence="1">Uncharacterized protein</fullName>
    </submittedName>
</protein>
<evidence type="ECO:0000313" key="2">
    <source>
        <dbReference type="Proteomes" id="UP000242263"/>
    </source>
</evidence>
<reference evidence="1 2" key="1">
    <citation type="submission" date="2017-12" db="EMBL/GenBank/DDBJ databases">
        <title>Phylogenetic diversity of female urinary microbiome.</title>
        <authorList>
            <person name="Thomas-White K."/>
            <person name="Wolfe A.J."/>
        </authorList>
    </citation>
    <scope>NUCLEOTIDE SEQUENCE [LARGE SCALE GENOMIC DNA]</scope>
    <source>
        <strain evidence="1 2">UMB0064</strain>
    </source>
</reference>
<sequence>MTTSKEEDTVRSWVDQITACPGITRLYKATCYCGQPVIEYRGKPVWDIFEQKLIHGAQGLTTLILLKKTRYLTELRISGNPKFPALRTMTIKSKLNKDAYYLPHHICEWYYPNNVADDFTFPIPEPPNNDDVFGYIPEPTKDELREFIQLWYPKGREPEDSWKLF</sequence>
<organism evidence="1 2">
    <name type="scientific">Alloscardovia omnicolens</name>
    <dbReference type="NCBI Taxonomy" id="419015"/>
    <lineage>
        <taxon>Bacteria</taxon>
        <taxon>Bacillati</taxon>
        <taxon>Actinomycetota</taxon>
        <taxon>Actinomycetes</taxon>
        <taxon>Bifidobacteriales</taxon>
        <taxon>Bifidobacteriaceae</taxon>
        <taxon>Alloscardovia</taxon>
    </lineage>
</organism>
<dbReference type="EMBL" id="PKGU01000006">
    <property type="protein sequence ID" value="PKZ14028.1"/>
    <property type="molecule type" value="Genomic_DNA"/>
</dbReference>